<gene>
    <name evidence="2" type="ORF">SAMN02745223_01984</name>
</gene>
<dbReference type="RefSeq" id="WP_052950802.1">
    <property type="nucleotide sequence ID" value="NZ_FQVC01000005.1"/>
</dbReference>
<dbReference type="OrthoDB" id="5948392at2"/>
<dbReference type="EMBL" id="FQVC01000005">
    <property type="protein sequence ID" value="SHF18602.1"/>
    <property type="molecule type" value="Genomic_DNA"/>
</dbReference>
<organism evidence="2 3">
    <name type="scientific">Devosia limi DSM 17137</name>
    <dbReference type="NCBI Taxonomy" id="1121477"/>
    <lineage>
        <taxon>Bacteria</taxon>
        <taxon>Pseudomonadati</taxon>
        <taxon>Pseudomonadota</taxon>
        <taxon>Alphaproteobacteria</taxon>
        <taxon>Hyphomicrobiales</taxon>
        <taxon>Devosiaceae</taxon>
        <taxon>Devosia</taxon>
    </lineage>
</organism>
<feature type="transmembrane region" description="Helical" evidence="1">
    <location>
        <begin position="15"/>
        <end position="41"/>
    </location>
</feature>
<protein>
    <submittedName>
        <fullName evidence="2">Uncharacterized protein</fullName>
    </submittedName>
</protein>
<sequence length="111" mass="12207">MTTQPAQVRRFPWRFYTIVLVMILLFALWPVLSVCFTYLVAEATGCVVNEAGINPCLVLGQDIGGVLYTTGVMGWFMLVTLPLGGGALIVWPVMLIIHRLAWRRTQPGGAA</sequence>
<reference evidence="2 3" key="1">
    <citation type="submission" date="2016-11" db="EMBL/GenBank/DDBJ databases">
        <authorList>
            <person name="Jaros S."/>
            <person name="Januszkiewicz K."/>
            <person name="Wedrychowicz H."/>
        </authorList>
    </citation>
    <scope>NUCLEOTIDE SEQUENCE [LARGE SCALE GENOMIC DNA]</scope>
    <source>
        <strain evidence="2 3">DSM 17137</strain>
    </source>
</reference>
<evidence type="ECO:0000313" key="2">
    <source>
        <dbReference type="EMBL" id="SHF18602.1"/>
    </source>
</evidence>
<feature type="transmembrane region" description="Helical" evidence="1">
    <location>
        <begin position="75"/>
        <end position="97"/>
    </location>
</feature>
<name>A0A1M4ZLB9_9HYPH</name>
<keyword evidence="1" id="KW-0812">Transmembrane</keyword>
<dbReference type="Proteomes" id="UP000184533">
    <property type="component" value="Unassembled WGS sequence"/>
</dbReference>
<keyword evidence="1" id="KW-1133">Transmembrane helix</keyword>
<accession>A0A1M4ZLB9</accession>
<evidence type="ECO:0000256" key="1">
    <source>
        <dbReference type="SAM" id="Phobius"/>
    </source>
</evidence>
<evidence type="ECO:0000313" key="3">
    <source>
        <dbReference type="Proteomes" id="UP000184533"/>
    </source>
</evidence>
<proteinExistence type="predicted"/>
<keyword evidence="1" id="KW-0472">Membrane</keyword>
<dbReference type="AlphaFoldDB" id="A0A1M4ZLB9"/>